<gene>
    <name evidence="1" type="ORF">HINF_LOCUS32186</name>
    <name evidence="2" type="ORF">HINF_LOCUS52501</name>
</gene>
<reference evidence="1" key="1">
    <citation type="submission" date="2023-06" db="EMBL/GenBank/DDBJ databases">
        <authorList>
            <person name="Kurt Z."/>
        </authorList>
    </citation>
    <scope>NUCLEOTIDE SEQUENCE</scope>
</reference>
<protein>
    <submittedName>
        <fullName evidence="2">Hypothetical_protein</fullName>
    </submittedName>
</protein>
<accession>A0AA86PTI7</accession>
<organism evidence="1">
    <name type="scientific">Hexamita inflata</name>
    <dbReference type="NCBI Taxonomy" id="28002"/>
    <lineage>
        <taxon>Eukaryota</taxon>
        <taxon>Metamonada</taxon>
        <taxon>Diplomonadida</taxon>
        <taxon>Hexamitidae</taxon>
        <taxon>Hexamitinae</taxon>
        <taxon>Hexamita</taxon>
    </lineage>
</organism>
<dbReference type="AlphaFoldDB" id="A0AA86PTI7"/>
<comment type="caution">
    <text evidence="1">The sequence shown here is derived from an EMBL/GenBank/DDBJ whole genome shotgun (WGS) entry which is preliminary data.</text>
</comment>
<sequence length="613" mass="65547">MIGTQSINITNFATIGQLAGNSCIATLKDNQININMLSEALNGIQQNIAGLIGYTNNCNVSISSSSFHNSVIFASTNIGAICGQVLFTNISMFNININNQSLNVSTKKYSQTANLIAKICNVTAQIDNIQINISVIVINNGQMAFGSGLIANTINSSVCIHNNNIFNQQIVSNSEQQSISASIIAYLQYSELRIENSNQNQINIVSNCNSYEAVSSTSVVIGIFSTIIIQSMVLSNGNITANGTYSRAGGIIGKIYDGTTYLRNISVEQTSVLSITTKQDQKSENSLTSGIIAHIKTQIISIIDCNVVNSIIITTAYFDAITAGVVALSRDSKITINNININYTSIQSITNTSLSYSSGFIALFDNLGLIDKYQLLNLSNIVISYSNISSISEIASWAGGISAVIQNVSANIKNVNIQFQKVESSGNYSSFGGIIGKSTNSNSIFTNIQFENNYLVAQVNSFVHVGGYIGYINCSNIDVIGSSAKNTNISLNYIDYSMAGGFFGVIQVSNVSVIKVLISEIVINVSGGNLSYSGSIIGSIGSIVQNTVNITNVHVESILMKTSSQNIYQHMISQSSLPNIIVSKSYSTGFSYMNDANVMNCPLFTGSNSKIGC</sequence>
<proteinExistence type="predicted"/>
<reference evidence="2 3" key="2">
    <citation type="submission" date="2024-07" db="EMBL/GenBank/DDBJ databases">
        <authorList>
            <person name="Akdeniz Z."/>
        </authorList>
    </citation>
    <scope>NUCLEOTIDE SEQUENCE [LARGE SCALE GENOMIC DNA]</scope>
</reference>
<evidence type="ECO:0000313" key="2">
    <source>
        <dbReference type="EMBL" id="CAL6066590.1"/>
    </source>
</evidence>
<name>A0AA86PTI7_9EUKA</name>
<evidence type="ECO:0000313" key="3">
    <source>
        <dbReference type="Proteomes" id="UP001642409"/>
    </source>
</evidence>
<evidence type="ECO:0000313" key="1">
    <source>
        <dbReference type="EMBL" id="CAI9944541.1"/>
    </source>
</evidence>
<dbReference type="EMBL" id="CAXDID020000262">
    <property type="protein sequence ID" value="CAL6066590.1"/>
    <property type="molecule type" value="Genomic_DNA"/>
</dbReference>
<dbReference type="Proteomes" id="UP001642409">
    <property type="component" value="Unassembled WGS sequence"/>
</dbReference>
<keyword evidence="3" id="KW-1185">Reference proteome</keyword>
<dbReference type="EMBL" id="CATOUU010000728">
    <property type="protein sequence ID" value="CAI9944541.1"/>
    <property type="molecule type" value="Genomic_DNA"/>
</dbReference>